<evidence type="ECO:0000313" key="2">
    <source>
        <dbReference type="Proteomes" id="UP000319557"/>
    </source>
</evidence>
<evidence type="ECO:0008006" key="3">
    <source>
        <dbReference type="Google" id="ProtNLM"/>
    </source>
</evidence>
<dbReference type="Gene3D" id="1.25.10.10">
    <property type="entry name" value="Leucine-rich Repeat Variant"/>
    <property type="match status" value="1"/>
</dbReference>
<sequence length="534" mass="59132">MRRGLGRAVRETSVSSDPSSLWRCPVSDNSELIEFLIGPGVDPAESAQYIQSLHQAPVESIEMILRSLINNLEPIVADKPGVIDGLLRLLQSNLLRQPSEEAETLDSDLIVALYENLPKELGTRFLLLHALAIARGPEHLQALAELLVEDAPQNWIQVGLVLSPLFQHAGWDVDSMFPRVLDAIQNLAVAGGILDLANHLFRSGQTKRHRCVDRSDDLIPLLGALVAQLEQVEKNPKAFGDTPEQVNQVLSEAIALIVSVCDALALIGVDRAIPQLKLAMELSHRRIQTEAAGALARLEQEEGIDRLIELAAEPSARLRVLAYAEELGLEDKIDDQYQTAASRAESELALWLAQPGQMAVPPSRIELLDHRLQFWPGFDDPIDCFLFRFDYHFAQGDFSNLGIVGPMVHAFSADITHLPVEEAYAAFAGWQAEHEDIYVVGTEHWNAAQRRVADVSVKELEEKGYEAVTPEFLGFFLGEHAVVALASKDGAIGVCVYDGLELVWYPTSGRMRPLTAQDVWQIYMGRKILRTFNT</sequence>
<organism evidence="1 2">
    <name type="scientific">Rosistilla ulvae</name>
    <dbReference type="NCBI Taxonomy" id="1930277"/>
    <lineage>
        <taxon>Bacteria</taxon>
        <taxon>Pseudomonadati</taxon>
        <taxon>Planctomycetota</taxon>
        <taxon>Planctomycetia</taxon>
        <taxon>Pirellulales</taxon>
        <taxon>Pirellulaceae</taxon>
        <taxon>Rosistilla</taxon>
    </lineage>
</organism>
<proteinExistence type="predicted"/>
<accession>A0A517M6W7</accession>
<dbReference type="InterPro" id="IPR011989">
    <property type="entry name" value="ARM-like"/>
</dbReference>
<protein>
    <recommendedName>
        <fullName evidence="3">HEAT repeat protein</fullName>
    </recommendedName>
</protein>
<name>A0A517M6W7_9BACT</name>
<dbReference type="KEGG" id="ruv:EC9_48360"/>
<keyword evidence="2" id="KW-1185">Reference proteome</keyword>
<dbReference type="AlphaFoldDB" id="A0A517M6W7"/>
<dbReference type="EMBL" id="CP036261">
    <property type="protein sequence ID" value="QDS90622.1"/>
    <property type="molecule type" value="Genomic_DNA"/>
</dbReference>
<gene>
    <name evidence="1" type="ORF">EC9_48360</name>
</gene>
<evidence type="ECO:0000313" key="1">
    <source>
        <dbReference type="EMBL" id="QDS90622.1"/>
    </source>
</evidence>
<dbReference type="InterPro" id="IPR016024">
    <property type="entry name" value="ARM-type_fold"/>
</dbReference>
<dbReference type="Proteomes" id="UP000319557">
    <property type="component" value="Chromosome"/>
</dbReference>
<reference evidence="1 2" key="1">
    <citation type="submission" date="2019-02" db="EMBL/GenBank/DDBJ databases">
        <title>Deep-cultivation of Planctomycetes and their phenomic and genomic characterization uncovers novel biology.</title>
        <authorList>
            <person name="Wiegand S."/>
            <person name="Jogler M."/>
            <person name="Boedeker C."/>
            <person name="Pinto D."/>
            <person name="Vollmers J."/>
            <person name="Rivas-Marin E."/>
            <person name="Kohn T."/>
            <person name="Peeters S.H."/>
            <person name="Heuer A."/>
            <person name="Rast P."/>
            <person name="Oberbeckmann S."/>
            <person name="Bunk B."/>
            <person name="Jeske O."/>
            <person name="Meyerdierks A."/>
            <person name="Storesund J.E."/>
            <person name="Kallscheuer N."/>
            <person name="Luecker S."/>
            <person name="Lage O.M."/>
            <person name="Pohl T."/>
            <person name="Merkel B.J."/>
            <person name="Hornburger P."/>
            <person name="Mueller R.-W."/>
            <person name="Bruemmer F."/>
            <person name="Labrenz M."/>
            <person name="Spormann A.M."/>
            <person name="Op den Camp H."/>
            <person name="Overmann J."/>
            <person name="Amann R."/>
            <person name="Jetten M.S.M."/>
            <person name="Mascher T."/>
            <person name="Medema M.H."/>
            <person name="Devos D.P."/>
            <person name="Kaster A.-K."/>
            <person name="Ovreas L."/>
            <person name="Rohde M."/>
            <person name="Galperin M.Y."/>
            <person name="Jogler C."/>
        </authorList>
    </citation>
    <scope>NUCLEOTIDE SEQUENCE [LARGE SCALE GENOMIC DNA]</scope>
    <source>
        <strain evidence="1 2">EC9</strain>
    </source>
</reference>
<dbReference type="SUPFAM" id="SSF48371">
    <property type="entry name" value="ARM repeat"/>
    <property type="match status" value="2"/>
</dbReference>